<dbReference type="Proteomes" id="UP000886653">
    <property type="component" value="Unassembled WGS sequence"/>
</dbReference>
<accession>A0A9P6N7L5</accession>
<feature type="region of interest" description="Disordered" evidence="1">
    <location>
        <begin position="113"/>
        <end position="157"/>
    </location>
</feature>
<gene>
    <name evidence="2" type="ORF">CROQUDRAFT_98826</name>
</gene>
<evidence type="ECO:0000313" key="3">
    <source>
        <dbReference type="Proteomes" id="UP000886653"/>
    </source>
</evidence>
<name>A0A9P6N7L5_9BASI</name>
<feature type="compositionally biased region" description="Low complexity" evidence="1">
    <location>
        <begin position="73"/>
        <end position="92"/>
    </location>
</feature>
<feature type="region of interest" description="Disordered" evidence="1">
    <location>
        <begin position="73"/>
        <end position="95"/>
    </location>
</feature>
<dbReference type="AlphaFoldDB" id="A0A9P6N7L5"/>
<evidence type="ECO:0000256" key="1">
    <source>
        <dbReference type="SAM" id="MobiDB-lite"/>
    </source>
</evidence>
<feature type="compositionally biased region" description="Polar residues" evidence="1">
    <location>
        <begin position="1"/>
        <end position="11"/>
    </location>
</feature>
<keyword evidence="3" id="KW-1185">Reference proteome</keyword>
<protein>
    <submittedName>
        <fullName evidence="2">Uncharacterized protein</fullName>
    </submittedName>
</protein>
<reference evidence="2" key="1">
    <citation type="submission" date="2013-11" db="EMBL/GenBank/DDBJ databases">
        <title>Genome sequence of the fusiform rust pathogen reveals effectors for host alternation and coevolution with pine.</title>
        <authorList>
            <consortium name="DOE Joint Genome Institute"/>
            <person name="Smith K."/>
            <person name="Pendleton A."/>
            <person name="Kubisiak T."/>
            <person name="Anderson C."/>
            <person name="Salamov A."/>
            <person name="Aerts A."/>
            <person name="Riley R."/>
            <person name="Clum A."/>
            <person name="Lindquist E."/>
            <person name="Ence D."/>
            <person name="Campbell M."/>
            <person name="Kronenberg Z."/>
            <person name="Feau N."/>
            <person name="Dhillon B."/>
            <person name="Hamelin R."/>
            <person name="Burleigh J."/>
            <person name="Smith J."/>
            <person name="Yandell M."/>
            <person name="Nelson C."/>
            <person name="Grigoriev I."/>
            <person name="Davis J."/>
        </authorList>
    </citation>
    <scope>NUCLEOTIDE SEQUENCE</scope>
    <source>
        <strain evidence="2">G11</strain>
    </source>
</reference>
<feature type="compositionally biased region" description="Low complexity" evidence="1">
    <location>
        <begin position="113"/>
        <end position="136"/>
    </location>
</feature>
<organism evidence="2 3">
    <name type="scientific">Cronartium quercuum f. sp. fusiforme G11</name>
    <dbReference type="NCBI Taxonomy" id="708437"/>
    <lineage>
        <taxon>Eukaryota</taxon>
        <taxon>Fungi</taxon>
        <taxon>Dikarya</taxon>
        <taxon>Basidiomycota</taxon>
        <taxon>Pucciniomycotina</taxon>
        <taxon>Pucciniomycetes</taxon>
        <taxon>Pucciniales</taxon>
        <taxon>Coleosporiaceae</taxon>
        <taxon>Cronartium</taxon>
    </lineage>
</organism>
<dbReference type="EMBL" id="MU167388">
    <property type="protein sequence ID" value="KAG0141386.1"/>
    <property type="molecule type" value="Genomic_DNA"/>
</dbReference>
<sequence>MDLHSNLKTVASHSFSRHRRQSSSLSLKWQNPLQPPPEGSQLEPSYVHLTAPTPQTLPKGNLTTPLYPNATVANGTNFNSTSTSASSNNGTADGKKGPIAGIAVAGNLISNLSGQQNSSSALSSILGTPDSISGQGNSTGVGGGSSQKPDNLPQPGVPIVPALLGFSNIPPPPPLVETTQKPKVAEDRKTLWQNIGGASSGSTSSQSSASASAASAAPSAHNNSMAAVTCAGEIKSIFVYFSGTYLIVYILEAKEFIAESI</sequence>
<comment type="caution">
    <text evidence="2">The sequence shown here is derived from an EMBL/GenBank/DDBJ whole genome shotgun (WGS) entry which is preliminary data.</text>
</comment>
<evidence type="ECO:0000313" key="2">
    <source>
        <dbReference type="EMBL" id="KAG0141386.1"/>
    </source>
</evidence>
<feature type="region of interest" description="Disordered" evidence="1">
    <location>
        <begin position="1"/>
        <end position="45"/>
    </location>
</feature>
<proteinExistence type="predicted"/>